<accession>A0ABS3V8R8</accession>
<gene>
    <name evidence="2" type="ORF">JQN83_14495</name>
</gene>
<comment type="caution">
    <text evidence="2">The sequence shown here is derived from an EMBL/GenBank/DDBJ whole genome shotgun (WGS) entry which is preliminary data.</text>
</comment>
<sequence length="104" mass="11565">MLNHPQLSVVIPTYNQAPSLRKTLTSRTEERDPPPLEVANQPKTQSRSRRSSVTASFDRVVITSRSSRLWPQWGEFIRAEASRIGVSVRCTPALHGEPGTTVSP</sequence>
<protein>
    <submittedName>
        <fullName evidence="2">Glycosyltransferase</fullName>
    </submittedName>
</protein>
<feature type="region of interest" description="Disordered" evidence="1">
    <location>
        <begin position="13"/>
        <end position="55"/>
    </location>
</feature>
<organism evidence="2 3">
    <name type="scientific">Micromonospora antibiotica</name>
    <dbReference type="NCBI Taxonomy" id="2807623"/>
    <lineage>
        <taxon>Bacteria</taxon>
        <taxon>Bacillati</taxon>
        <taxon>Actinomycetota</taxon>
        <taxon>Actinomycetes</taxon>
        <taxon>Micromonosporales</taxon>
        <taxon>Micromonosporaceae</taxon>
        <taxon>Micromonospora</taxon>
    </lineage>
</organism>
<dbReference type="EMBL" id="JAGFWR010000006">
    <property type="protein sequence ID" value="MBO4162011.1"/>
    <property type="molecule type" value="Genomic_DNA"/>
</dbReference>
<dbReference type="RefSeq" id="WP_208567659.1">
    <property type="nucleotide sequence ID" value="NZ_JAGFWR010000006.1"/>
</dbReference>
<dbReference type="Proteomes" id="UP000671399">
    <property type="component" value="Unassembled WGS sequence"/>
</dbReference>
<evidence type="ECO:0000313" key="2">
    <source>
        <dbReference type="EMBL" id="MBO4162011.1"/>
    </source>
</evidence>
<evidence type="ECO:0000256" key="1">
    <source>
        <dbReference type="SAM" id="MobiDB-lite"/>
    </source>
</evidence>
<proteinExistence type="predicted"/>
<feature type="compositionally biased region" description="Polar residues" evidence="1">
    <location>
        <begin position="13"/>
        <end position="26"/>
    </location>
</feature>
<feature type="compositionally biased region" description="Polar residues" evidence="1">
    <location>
        <begin position="41"/>
        <end position="55"/>
    </location>
</feature>
<evidence type="ECO:0000313" key="3">
    <source>
        <dbReference type="Proteomes" id="UP000671399"/>
    </source>
</evidence>
<keyword evidence="3" id="KW-1185">Reference proteome</keyword>
<reference evidence="2 3" key="1">
    <citation type="submission" date="2021-03" db="EMBL/GenBank/DDBJ databases">
        <authorList>
            <person name="Lee D.-H."/>
        </authorList>
    </citation>
    <scope>NUCLEOTIDE SEQUENCE [LARGE SCALE GENOMIC DNA]</scope>
    <source>
        <strain evidence="2 3">MMS20-R2-23</strain>
    </source>
</reference>
<name>A0ABS3V8R8_9ACTN</name>